<protein>
    <submittedName>
        <fullName evidence="1">Uncharacterized protein</fullName>
    </submittedName>
</protein>
<evidence type="ECO:0000313" key="1">
    <source>
        <dbReference type="EMBL" id="KAK9135095.1"/>
    </source>
</evidence>
<keyword evidence="2" id="KW-1185">Reference proteome</keyword>
<dbReference type="AlphaFoldDB" id="A0AAP0JK44"/>
<accession>A0AAP0JK44</accession>
<organism evidence="1 2">
    <name type="scientific">Stephania yunnanensis</name>
    <dbReference type="NCBI Taxonomy" id="152371"/>
    <lineage>
        <taxon>Eukaryota</taxon>
        <taxon>Viridiplantae</taxon>
        <taxon>Streptophyta</taxon>
        <taxon>Embryophyta</taxon>
        <taxon>Tracheophyta</taxon>
        <taxon>Spermatophyta</taxon>
        <taxon>Magnoliopsida</taxon>
        <taxon>Ranunculales</taxon>
        <taxon>Menispermaceae</taxon>
        <taxon>Menispermoideae</taxon>
        <taxon>Cissampelideae</taxon>
        <taxon>Stephania</taxon>
    </lineage>
</organism>
<comment type="caution">
    <text evidence="1">The sequence shown here is derived from an EMBL/GenBank/DDBJ whole genome shotgun (WGS) entry which is preliminary data.</text>
</comment>
<sequence length="93" mass="10337">MKSLKWEVDLDNRFGFEDDLATPVVSSSRQKNAIVMSPPMLLMKLEEIEELSPEKNAFSSPSPPPSLNISTPMFALRSPISSTPTFALRTLNL</sequence>
<gene>
    <name evidence="1" type="ORF">Syun_014425</name>
</gene>
<dbReference type="EMBL" id="JBBNAF010000006">
    <property type="protein sequence ID" value="KAK9135095.1"/>
    <property type="molecule type" value="Genomic_DNA"/>
</dbReference>
<proteinExistence type="predicted"/>
<dbReference type="Proteomes" id="UP001420932">
    <property type="component" value="Unassembled WGS sequence"/>
</dbReference>
<name>A0AAP0JK44_9MAGN</name>
<reference evidence="1 2" key="1">
    <citation type="submission" date="2024-01" db="EMBL/GenBank/DDBJ databases">
        <title>Genome assemblies of Stephania.</title>
        <authorList>
            <person name="Yang L."/>
        </authorList>
    </citation>
    <scope>NUCLEOTIDE SEQUENCE [LARGE SCALE GENOMIC DNA]</scope>
    <source>
        <strain evidence="1">YNDBR</strain>
        <tissue evidence="1">Leaf</tissue>
    </source>
</reference>
<evidence type="ECO:0000313" key="2">
    <source>
        <dbReference type="Proteomes" id="UP001420932"/>
    </source>
</evidence>